<keyword evidence="1" id="KW-0812">Transmembrane</keyword>
<accession>A0AA49IXL5</accession>
<proteinExistence type="predicted"/>
<organism evidence="3">
    <name type="scientific">Candidatus Nitricoxidivorans perseverans</name>
    <dbReference type="NCBI Taxonomy" id="2975601"/>
    <lineage>
        <taxon>Bacteria</taxon>
        <taxon>Pseudomonadati</taxon>
        <taxon>Pseudomonadota</taxon>
        <taxon>Betaproteobacteria</taxon>
        <taxon>Nitrosomonadales</taxon>
        <taxon>Sterolibacteriaceae</taxon>
        <taxon>Candidatus Nitricoxidivorans</taxon>
    </lineage>
</organism>
<gene>
    <name evidence="3" type="ORF">OHM77_08655</name>
</gene>
<keyword evidence="1" id="KW-0472">Membrane</keyword>
<reference evidence="3" key="1">
    <citation type="journal article" date="2023" name="Nat. Microbiol.">
        <title>Enrichment and characterization of a nitric oxide-reducing microbial community in a continuous bioreactor.</title>
        <authorList>
            <person name="Garrido-Amador P."/>
            <person name="Stortenbeker N."/>
            <person name="Wessels H.J.C.T."/>
            <person name="Speth D.R."/>
            <person name="Garcia-Heredia I."/>
            <person name="Kartal B."/>
        </authorList>
    </citation>
    <scope>NUCLEOTIDE SEQUENCE</scope>
    <source>
        <strain evidence="3">MAG1</strain>
    </source>
</reference>
<feature type="transmembrane region" description="Helical" evidence="1">
    <location>
        <begin position="303"/>
        <end position="324"/>
    </location>
</feature>
<keyword evidence="1" id="KW-1133">Transmembrane helix</keyword>
<feature type="signal peptide" evidence="2">
    <location>
        <begin position="1"/>
        <end position="20"/>
    </location>
</feature>
<keyword evidence="2" id="KW-0732">Signal</keyword>
<protein>
    <submittedName>
        <fullName evidence="3">DUF4198 domain-containing protein</fullName>
    </submittedName>
</protein>
<name>A0AA49IXL5_9PROT</name>
<evidence type="ECO:0000313" key="3">
    <source>
        <dbReference type="EMBL" id="WIM04769.1"/>
    </source>
</evidence>
<dbReference type="AlphaFoldDB" id="A0AA49IXL5"/>
<evidence type="ECO:0000256" key="1">
    <source>
        <dbReference type="SAM" id="Phobius"/>
    </source>
</evidence>
<sequence length="341" mass="37470">MLRNIVSIALLTCLATSSLATGFSDILWLSDVAPKRAKAAAQGGHEHAGKHQDNMDAVIGGEAGDNLHGGSKRLWLRQGDDPAGAGYVGAADLPSDIDLIDAKGNRSQVFQTPMNGLARAEFEFEEMGFYNAHVSRESVKDGVLRVQLAKAELLKGSCCAKDHDIDPAQTKAIGDPTLPLEIVREHHPKEKLYTRIASGDKVVFTVNRLGRPMAGAPVTMLTQRGWQKKAVADENGRVEFTMIRDYFPDWSDFRRRTKETFVVVAEAGAAEAGVHQGQPYSKVAYQATLSGKYQPSSHDYKSYAWGLGIAVFVFAFGGLGVYLYRRRRVKPFLEVRFDEKP</sequence>
<dbReference type="EMBL" id="CP107246">
    <property type="protein sequence ID" value="WIM04769.1"/>
    <property type="molecule type" value="Genomic_DNA"/>
</dbReference>
<dbReference type="KEGG" id="npv:OHM77_08655"/>
<evidence type="ECO:0000256" key="2">
    <source>
        <dbReference type="SAM" id="SignalP"/>
    </source>
</evidence>
<dbReference type="Proteomes" id="UP001234916">
    <property type="component" value="Chromosome"/>
</dbReference>
<feature type="chain" id="PRO_5041339325" evidence="2">
    <location>
        <begin position="21"/>
        <end position="341"/>
    </location>
</feature>